<dbReference type="EMBL" id="JAUESC010000385">
    <property type="protein sequence ID" value="KAK0579680.1"/>
    <property type="molecule type" value="Genomic_DNA"/>
</dbReference>
<gene>
    <name evidence="2" type="ORF">LWI29_029752</name>
</gene>
<dbReference type="AlphaFoldDB" id="A0AA39RTF9"/>
<comment type="caution">
    <text evidence="2">The sequence shown here is derived from an EMBL/GenBank/DDBJ whole genome shotgun (WGS) entry which is preliminary data.</text>
</comment>
<reference evidence="2" key="1">
    <citation type="journal article" date="2022" name="Plant J.">
        <title>Strategies of tolerance reflected in two North American maple genomes.</title>
        <authorList>
            <person name="McEvoy S.L."/>
            <person name="Sezen U.U."/>
            <person name="Trouern-Trend A."/>
            <person name="McMahon S.M."/>
            <person name="Schaberg P.G."/>
            <person name="Yang J."/>
            <person name="Wegrzyn J.L."/>
            <person name="Swenson N.G."/>
        </authorList>
    </citation>
    <scope>NUCLEOTIDE SEQUENCE</scope>
    <source>
        <strain evidence="2">NS2018</strain>
    </source>
</reference>
<dbReference type="Proteomes" id="UP001168877">
    <property type="component" value="Unassembled WGS sequence"/>
</dbReference>
<organism evidence="2 3">
    <name type="scientific">Acer saccharum</name>
    <name type="common">Sugar maple</name>
    <dbReference type="NCBI Taxonomy" id="4024"/>
    <lineage>
        <taxon>Eukaryota</taxon>
        <taxon>Viridiplantae</taxon>
        <taxon>Streptophyta</taxon>
        <taxon>Embryophyta</taxon>
        <taxon>Tracheophyta</taxon>
        <taxon>Spermatophyta</taxon>
        <taxon>Magnoliopsida</taxon>
        <taxon>eudicotyledons</taxon>
        <taxon>Gunneridae</taxon>
        <taxon>Pentapetalae</taxon>
        <taxon>rosids</taxon>
        <taxon>malvids</taxon>
        <taxon>Sapindales</taxon>
        <taxon>Sapindaceae</taxon>
        <taxon>Hippocastanoideae</taxon>
        <taxon>Acereae</taxon>
        <taxon>Acer</taxon>
    </lineage>
</organism>
<accession>A0AA39RTF9</accession>
<feature type="compositionally biased region" description="Basic and acidic residues" evidence="1">
    <location>
        <begin position="127"/>
        <end position="142"/>
    </location>
</feature>
<proteinExistence type="predicted"/>
<protein>
    <submittedName>
        <fullName evidence="2">Uncharacterized protein</fullName>
    </submittedName>
</protein>
<evidence type="ECO:0000313" key="3">
    <source>
        <dbReference type="Proteomes" id="UP001168877"/>
    </source>
</evidence>
<name>A0AA39RTF9_ACESA</name>
<reference evidence="2" key="2">
    <citation type="submission" date="2023-06" db="EMBL/GenBank/DDBJ databases">
        <authorList>
            <person name="Swenson N.G."/>
            <person name="Wegrzyn J.L."/>
            <person name="Mcevoy S.L."/>
        </authorList>
    </citation>
    <scope>NUCLEOTIDE SEQUENCE</scope>
    <source>
        <strain evidence="2">NS2018</strain>
        <tissue evidence="2">Leaf</tissue>
    </source>
</reference>
<evidence type="ECO:0000313" key="2">
    <source>
        <dbReference type="EMBL" id="KAK0579680.1"/>
    </source>
</evidence>
<evidence type="ECO:0000256" key="1">
    <source>
        <dbReference type="SAM" id="MobiDB-lite"/>
    </source>
</evidence>
<feature type="region of interest" description="Disordered" evidence="1">
    <location>
        <begin position="123"/>
        <end position="149"/>
    </location>
</feature>
<keyword evidence="3" id="KW-1185">Reference proteome</keyword>
<sequence length="149" mass="16574">MKWKSCDHIAPEEEDMSHATWFATCEVVRPCHAKQGGPLQKIAIVPKWSSGRGSTKATVKEQSLVSLVTLVTDLESEIKEAQKVHAVVVRALVIEDEEEQRVVLLEKVQSLLTEFTPSLFVSPASGTDERSKGREYATKRPSLENLMKA</sequence>